<keyword evidence="5 15" id="KW-0378">Hydrolase</keyword>
<dbReference type="GO" id="GO:0000722">
    <property type="term" value="P:telomere maintenance via recombination"/>
    <property type="evidence" value="ECO:0007669"/>
    <property type="project" value="EnsemblFungi"/>
</dbReference>
<comment type="function">
    <text evidence="15">DNA-dependent ATPase and 5'-3' DNA helicase required for the maintenance of both mitochondrial and nuclear genome stability.</text>
</comment>
<dbReference type="GO" id="GO:0017116">
    <property type="term" value="F:single-stranded DNA helicase activity"/>
    <property type="evidence" value="ECO:0007669"/>
    <property type="project" value="EnsemblFungi"/>
</dbReference>
<dbReference type="GO" id="GO:0032211">
    <property type="term" value="P:negative regulation of telomere maintenance via telomerase"/>
    <property type="evidence" value="ECO:0007669"/>
    <property type="project" value="EnsemblFungi"/>
</dbReference>
<dbReference type="EC" id="5.6.2.3" evidence="15"/>
<dbReference type="GO" id="GO:0160225">
    <property type="term" value="F:G-quadruplex unwinding activity"/>
    <property type="evidence" value="ECO:0007669"/>
    <property type="project" value="EnsemblFungi"/>
</dbReference>
<dbReference type="GO" id="GO:0043139">
    <property type="term" value="F:5'-3' DNA helicase activity"/>
    <property type="evidence" value="ECO:0007669"/>
    <property type="project" value="UniProtKB-UniRule"/>
</dbReference>
<dbReference type="FunFam" id="3.40.50.300:FF:001226">
    <property type="entry name" value="ATP-dependent DNA helicase PIF1"/>
    <property type="match status" value="1"/>
</dbReference>
<dbReference type="GO" id="GO:0016887">
    <property type="term" value="F:ATP hydrolysis activity"/>
    <property type="evidence" value="ECO:0007669"/>
    <property type="project" value="EnsemblFungi"/>
</dbReference>
<evidence type="ECO:0000313" key="20">
    <source>
        <dbReference type="Proteomes" id="UP000001744"/>
    </source>
</evidence>
<dbReference type="JaponicusDB" id="SJAG_03780">
    <property type="gene designation" value="pfh1"/>
</dbReference>
<feature type="region of interest" description="Disordered" evidence="16">
    <location>
        <begin position="64"/>
        <end position="90"/>
    </location>
</feature>
<name>B6K513_SCHJY</name>
<dbReference type="InterPro" id="IPR010285">
    <property type="entry name" value="DNA_helicase_pif1-like_DEAD"/>
</dbReference>
<evidence type="ECO:0000256" key="9">
    <source>
        <dbReference type="ARBA" id="ARBA00023128"/>
    </source>
</evidence>
<comment type="subcellular location">
    <subcellularLocation>
        <location evidence="2">Nucleus</location>
        <location evidence="2">Nucleolus</location>
    </subcellularLocation>
    <subcellularLocation>
        <location evidence="15">Nucleus</location>
    </subcellularLocation>
    <subcellularLocation>
        <location evidence="15">Mitochondrion</location>
    </subcellularLocation>
</comment>
<evidence type="ECO:0000256" key="4">
    <source>
        <dbReference type="ARBA" id="ARBA00022763"/>
    </source>
</evidence>
<feature type="region of interest" description="Disordered" evidence="16">
    <location>
        <begin position="152"/>
        <end position="215"/>
    </location>
</feature>
<dbReference type="HOGENOM" id="CLU_001613_0_1_1"/>
<dbReference type="GO" id="GO:0043504">
    <property type="term" value="P:mitochondrial DNA repair"/>
    <property type="evidence" value="ECO:0007669"/>
    <property type="project" value="EnsemblFungi"/>
</dbReference>
<dbReference type="GO" id="GO:0035861">
    <property type="term" value="C:site of double-strand break"/>
    <property type="evidence" value="ECO:0007669"/>
    <property type="project" value="EnsemblFungi"/>
</dbReference>
<dbReference type="SMART" id="SM00382">
    <property type="entry name" value="AAA"/>
    <property type="match status" value="1"/>
</dbReference>
<dbReference type="GO" id="GO:1903469">
    <property type="term" value="P:removal of RNA primer involved in mitotic DNA replication"/>
    <property type="evidence" value="ECO:0007669"/>
    <property type="project" value="EnsemblFungi"/>
</dbReference>
<sequence length="807" mass="90304">MRCLQAFFRKRIPWTRQFKMFQRAQRESLTNASTSATASTKNLQNVGTLGIKRSVLGENLTIQNDQKTLSRSDGTPFADPLPSSSPPVKVDASRSKLLQQLDDASAFVQSSPFSAPQSNGFSQFSSPSQVMDGVFIDEADFDDDLTNEIESEGNILPWSSSPVEHSKLTGRSLKQSVSSAPFMPSISETREHTYTKTDGSPTPSPSKPPLKRHRTLPWSVDPFRYGEPAPLLQQAKTENKPPVGVKPSSISRLPNLATRKLNGREDKLTLKKSSSMSRLLDRKRKTKEDVSALFKASEDAKDKTTVPEIFLSEEQRRVLEMVVDKRHSVFFTGSAGTGKSVLLRKIIKTLKTRFHSDPDRVAVTASTGLAACNIGGVTLHSFAGIGLGKDSAVDLVKKIRKNKKCMQRWLRTRVLVIDEVSMVDAELLDKLEEIARILRNNGRPFGGIQLVLTGDFFQLPPVPDSGKEARFCFESKTWESALDYTICLTHVFRQKDEGFVKILNELRLGKLSRESIQKFHSLSRNIRYEDGLLPTELFPTRSEVERSNSMRMQQISEDPVVYNAIDGGTIRDRAIREKLLQNCMAPQTLVLKVNAQVMLIKNIDEQLVNGSLGKVIGFVDEETYQAEKRDADIHGRNPFDYETLDPLSDDTPDILYRKRKLKTLMSTSTRAQKWPLVRFSLVGGDERVLVLQRETWNIELPDGEVQASRTQIPLILAYAISIHKAQGQTLERVKVDLGKVFEKGQAYVALSRATSEHGLQILNFSPSKVMAHPKVVEFYKKLDSLDGAPIANTNKLGNAKIFQGKRS</sequence>
<evidence type="ECO:0000256" key="10">
    <source>
        <dbReference type="ARBA" id="ARBA00023172"/>
    </source>
</evidence>
<dbReference type="STRING" id="402676.B6K513"/>
<keyword evidence="4 15" id="KW-0227">DNA damage</keyword>
<evidence type="ECO:0000256" key="8">
    <source>
        <dbReference type="ARBA" id="ARBA00023125"/>
    </source>
</evidence>
<dbReference type="OrthoDB" id="432234at2759"/>
<keyword evidence="9 15" id="KW-0496">Mitochondrion</keyword>
<dbReference type="GO" id="GO:0005524">
    <property type="term" value="F:ATP binding"/>
    <property type="evidence" value="ECO:0007669"/>
    <property type="project" value="UniProtKB-UniRule"/>
</dbReference>
<keyword evidence="7 15" id="KW-0067">ATP-binding</keyword>
<dbReference type="GO" id="GO:0051880">
    <property type="term" value="F:G-quadruplex DNA binding"/>
    <property type="evidence" value="ECO:0007669"/>
    <property type="project" value="EnsemblFungi"/>
</dbReference>
<dbReference type="GO" id="GO:0070336">
    <property type="term" value="F:flap-structured DNA binding"/>
    <property type="evidence" value="ECO:0007669"/>
    <property type="project" value="EnsemblFungi"/>
</dbReference>
<dbReference type="InterPro" id="IPR048293">
    <property type="entry name" value="PIF1_RRM3_pfh1"/>
</dbReference>
<dbReference type="GO" id="GO:1990814">
    <property type="term" value="F:DNA/DNA annealing activity"/>
    <property type="evidence" value="ECO:0007669"/>
    <property type="project" value="EnsemblFungi"/>
</dbReference>
<dbReference type="GeneID" id="7050416"/>
<dbReference type="InterPro" id="IPR003593">
    <property type="entry name" value="AAA+_ATPase"/>
</dbReference>
<keyword evidence="11 15" id="KW-0234">DNA repair</keyword>
<dbReference type="GO" id="GO:0033553">
    <property type="term" value="C:rDNA heterochromatin"/>
    <property type="evidence" value="ECO:0007669"/>
    <property type="project" value="EnsemblFungi"/>
</dbReference>
<dbReference type="GO" id="GO:0071932">
    <property type="term" value="P:replication fork reversal"/>
    <property type="evidence" value="ECO:0007669"/>
    <property type="project" value="EnsemblFungi"/>
</dbReference>
<dbReference type="GO" id="GO:0019985">
    <property type="term" value="P:translesion synthesis"/>
    <property type="evidence" value="ECO:0007669"/>
    <property type="project" value="EnsemblFungi"/>
</dbReference>
<keyword evidence="10 15" id="KW-0233">DNA recombination</keyword>
<dbReference type="SUPFAM" id="SSF52540">
    <property type="entry name" value="P-loop containing nucleoside triphosphate hydrolases"/>
    <property type="match status" value="2"/>
</dbReference>
<dbReference type="GO" id="GO:0031966">
    <property type="term" value="C:mitochondrial membrane"/>
    <property type="evidence" value="ECO:0007669"/>
    <property type="project" value="EnsemblFungi"/>
</dbReference>
<accession>B6K513</accession>
<dbReference type="CDD" id="cd18037">
    <property type="entry name" value="DEXSc_Pif1_like"/>
    <property type="match status" value="1"/>
</dbReference>
<keyword evidence="13 15" id="KW-0539">Nucleus</keyword>
<dbReference type="GO" id="GO:1990426">
    <property type="term" value="P:mitotic recombination-dependent replication fork processing"/>
    <property type="evidence" value="ECO:0007669"/>
    <property type="project" value="EnsemblFungi"/>
</dbReference>
<dbReference type="VEuPathDB" id="FungiDB:SJAG_03780"/>
<dbReference type="Pfam" id="PF05970">
    <property type="entry name" value="PIF1"/>
    <property type="match status" value="1"/>
</dbReference>
<feature type="binding site" evidence="15">
    <location>
        <begin position="333"/>
        <end position="340"/>
    </location>
    <ligand>
        <name>ATP</name>
        <dbReference type="ChEBI" id="CHEBI:30616"/>
    </ligand>
</feature>
<evidence type="ECO:0000256" key="14">
    <source>
        <dbReference type="ARBA" id="ARBA00048954"/>
    </source>
</evidence>
<evidence type="ECO:0000256" key="12">
    <source>
        <dbReference type="ARBA" id="ARBA00023235"/>
    </source>
</evidence>
<feature type="compositionally biased region" description="Polar residues" evidence="16">
    <location>
        <begin position="64"/>
        <end position="73"/>
    </location>
</feature>
<dbReference type="InterPro" id="IPR027417">
    <property type="entry name" value="P-loop_NTPase"/>
</dbReference>
<dbReference type="GO" id="GO:0140445">
    <property type="term" value="C:chromosome, telomeric repeat region"/>
    <property type="evidence" value="ECO:0007669"/>
    <property type="project" value="EnsemblFungi"/>
</dbReference>
<dbReference type="GO" id="GO:0019237">
    <property type="term" value="F:centromeric DNA binding"/>
    <property type="evidence" value="ECO:0007669"/>
    <property type="project" value="EnsemblFungi"/>
</dbReference>
<gene>
    <name evidence="19" type="primary">pfh1</name>
    <name evidence="15" type="synonym">PIF1</name>
    <name evidence="18" type="ORF">SJAG_03780</name>
</gene>
<evidence type="ECO:0000256" key="2">
    <source>
        <dbReference type="ARBA" id="ARBA00004604"/>
    </source>
</evidence>
<keyword evidence="3 15" id="KW-0547">Nucleotide-binding</keyword>
<proteinExistence type="inferred from homology"/>
<feature type="domain" description="AAA+ ATPase" evidence="17">
    <location>
        <begin position="325"/>
        <end position="483"/>
    </location>
</feature>
<dbReference type="HAMAP" id="MF_03176">
    <property type="entry name" value="PIF1"/>
    <property type="match status" value="1"/>
</dbReference>
<keyword evidence="6 15" id="KW-0347">Helicase</keyword>
<evidence type="ECO:0000259" key="17">
    <source>
        <dbReference type="SMART" id="SM00382"/>
    </source>
</evidence>
<dbReference type="EMBL" id="KE651167">
    <property type="protein sequence ID" value="EEB08617.2"/>
    <property type="molecule type" value="Genomic_DNA"/>
</dbReference>
<evidence type="ECO:0000256" key="6">
    <source>
        <dbReference type="ARBA" id="ARBA00022806"/>
    </source>
</evidence>
<comment type="similarity">
    <text evidence="15">Belongs to the helicase family. PIF1 subfamily.</text>
</comment>
<organism evidence="18 20">
    <name type="scientific">Schizosaccharomyces japonicus (strain yFS275 / FY16936)</name>
    <name type="common">Fission yeast</name>
    <dbReference type="NCBI Taxonomy" id="402676"/>
    <lineage>
        <taxon>Eukaryota</taxon>
        <taxon>Fungi</taxon>
        <taxon>Dikarya</taxon>
        <taxon>Ascomycota</taxon>
        <taxon>Taphrinomycotina</taxon>
        <taxon>Schizosaccharomycetes</taxon>
        <taxon>Schizosaccharomycetales</taxon>
        <taxon>Schizosaccharomycetaceae</taxon>
        <taxon>Schizosaccharomyces</taxon>
    </lineage>
</organism>
<dbReference type="GO" id="GO:1902983">
    <property type="term" value="P:DNA strand elongation involved in mitotic DNA replication"/>
    <property type="evidence" value="ECO:0007669"/>
    <property type="project" value="EnsemblFungi"/>
</dbReference>
<evidence type="ECO:0000256" key="1">
    <source>
        <dbReference type="ARBA" id="ARBA00001946"/>
    </source>
</evidence>
<dbReference type="GO" id="GO:0000727">
    <property type="term" value="P:double-strand break repair via break-induced replication"/>
    <property type="evidence" value="ECO:0007669"/>
    <property type="project" value="EnsemblFungi"/>
</dbReference>
<evidence type="ECO:0000256" key="3">
    <source>
        <dbReference type="ARBA" id="ARBA00022741"/>
    </source>
</evidence>
<reference evidence="18 20" key="1">
    <citation type="journal article" date="2011" name="Science">
        <title>Comparative functional genomics of the fission yeasts.</title>
        <authorList>
            <person name="Rhind N."/>
            <person name="Chen Z."/>
            <person name="Yassour M."/>
            <person name="Thompson D.A."/>
            <person name="Haas B.J."/>
            <person name="Habib N."/>
            <person name="Wapinski I."/>
            <person name="Roy S."/>
            <person name="Lin M.F."/>
            <person name="Heiman D.I."/>
            <person name="Young S.K."/>
            <person name="Furuya K."/>
            <person name="Guo Y."/>
            <person name="Pidoux A."/>
            <person name="Chen H.M."/>
            <person name="Robbertse B."/>
            <person name="Goldberg J.M."/>
            <person name="Aoki K."/>
            <person name="Bayne E.H."/>
            <person name="Berlin A.M."/>
            <person name="Desjardins C.A."/>
            <person name="Dobbs E."/>
            <person name="Dukaj L."/>
            <person name="Fan L."/>
            <person name="FitzGerald M.G."/>
            <person name="French C."/>
            <person name="Gujja S."/>
            <person name="Hansen K."/>
            <person name="Keifenheim D."/>
            <person name="Levin J.Z."/>
            <person name="Mosher R.A."/>
            <person name="Mueller C.A."/>
            <person name="Pfiffner J."/>
            <person name="Priest M."/>
            <person name="Russ C."/>
            <person name="Smialowska A."/>
            <person name="Swoboda P."/>
            <person name="Sykes S.M."/>
            <person name="Vaughn M."/>
            <person name="Vengrova S."/>
            <person name="Yoder R."/>
            <person name="Zeng Q."/>
            <person name="Allshire R."/>
            <person name="Baulcombe D."/>
            <person name="Birren B.W."/>
            <person name="Brown W."/>
            <person name="Ekwall K."/>
            <person name="Kellis M."/>
            <person name="Leatherwood J."/>
            <person name="Levin H."/>
            <person name="Margalit H."/>
            <person name="Martienssen R."/>
            <person name="Nieduszynski C.A."/>
            <person name="Spatafora J.W."/>
            <person name="Friedman N."/>
            <person name="Dalgaard J.Z."/>
            <person name="Baumann P."/>
            <person name="Niki H."/>
            <person name="Regev A."/>
            <person name="Nusbaum C."/>
        </authorList>
    </citation>
    <scope>NUCLEOTIDE SEQUENCE [LARGE SCALE GENOMIC DNA]</scope>
    <source>
        <strain evidence="20">yFS275 / FY16936</strain>
    </source>
</reference>
<dbReference type="InterPro" id="IPR049163">
    <property type="entry name" value="Pif1-like_2B_dom"/>
</dbReference>
<dbReference type="eggNOG" id="KOG0987">
    <property type="taxonomic scope" value="Eukaryota"/>
</dbReference>
<evidence type="ECO:0000256" key="7">
    <source>
        <dbReference type="ARBA" id="ARBA00022840"/>
    </source>
</evidence>
<dbReference type="RefSeq" id="XP_002174910.2">
    <property type="nucleotide sequence ID" value="XM_002174874.2"/>
</dbReference>
<evidence type="ECO:0000313" key="18">
    <source>
        <dbReference type="EMBL" id="EEB08617.2"/>
    </source>
</evidence>
<dbReference type="PANTHER" id="PTHR47642">
    <property type="entry name" value="ATP-DEPENDENT DNA HELICASE"/>
    <property type="match status" value="1"/>
</dbReference>
<keyword evidence="12 15" id="KW-0413">Isomerase</keyword>
<dbReference type="Proteomes" id="UP000001744">
    <property type="component" value="Unassembled WGS sequence"/>
</dbReference>
<keyword evidence="8 15" id="KW-0238">DNA-binding</keyword>
<comment type="catalytic activity">
    <reaction evidence="14 15">
        <text>ATP + H2O = ADP + phosphate + H(+)</text>
        <dbReference type="Rhea" id="RHEA:13065"/>
        <dbReference type="ChEBI" id="CHEBI:15377"/>
        <dbReference type="ChEBI" id="CHEBI:15378"/>
        <dbReference type="ChEBI" id="CHEBI:30616"/>
        <dbReference type="ChEBI" id="CHEBI:43474"/>
        <dbReference type="ChEBI" id="CHEBI:456216"/>
        <dbReference type="EC" id="5.6.2.3"/>
    </reaction>
</comment>
<comment type="subunit">
    <text evidence="15">Monomer.</text>
</comment>
<dbReference type="CDD" id="cd18809">
    <property type="entry name" value="SF1_C_RecD"/>
    <property type="match status" value="1"/>
</dbReference>
<dbReference type="OMA" id="QRETWNI"/>
<evidence type="ECO:0000256" key="16">
    <source>
        <dbReference type="SAM" id="MobiDB-lite"/>
    </source>
</evidence>
<dbReference type="PANTHER" id="PTHR47642:SF5">
    <property type="entry name" value="ATP-DEPENDENT DNA HELICASE"/>
    <property type="match status" value="1"/>
</dbReference>
<dbReference type="Pfam" id="PF21530">
    <property type="entry name" value="Pif1_2B_dom"/>
    <property type="match status" value="1"/>
</dbReference>
<comment type="cofactor">
    <cofactor evidence="1 15">
        <name>Mg(2+)</name>
        <dbReference type="ChEBI" id="CHEBI:18420"/>
    </cofactor>
</comment>
<evidence type="ECO:0000256" key="13">
    <source>
        <dbReference type="ARBA" id="ARBA00023242"/>
    </source>
</evidence>
<evidence type="ECO:0000256" key="5">
    <source>
        <dbReference type="ARBA" id="ARBA00022801"/>
    </source>
</evidence>
<keyword evidence="20" id="KW-1185">Reference proteome</keyword>
<dbReference type="GO" id="GO:0043596">
    <property type="term" value="C:nuclear replication fork"/>
    <property type="evidence" value="ECO:0007669"/>
    <property type="project" value="EnsemblFungi"/>
</dbReference>
<dbReference type="GO" id="GO:0005730">
    <property type="term" value="C:nucleolus"/>
    <property type="evidence" value="ECO:0007669"/>
    <property type="project" value="UniProtKB-SubCell"/>
</dbReference>
<dbReference type="GO" id="GO:0042162">
    <property type="term" value="F:telomeric DNA binding"/>
    <property type="evidence" value="ECO:0007669"/>
    <property type="project" value="EnsemblFungi"/>
</dbReference>
<dbReference type="GO" id="GO:0033678">
    <property type="term" value="F:5'-3' DNA/RNA helicase activity"/>
    <property type="evidence" value="ECO:0007669"/>
    <property type="project" value="EnsemblFungi"/>
</dbReference>
<dbReference type="InterPro" id="IPR051055">
    <property type="entry name" value="PIF1_helicase"/>
</dbReference>
<dbReference type="GO" id="GO:0061995">
    <property type="term" value="F:ATP-dependent protein-DNA complex displacement activity"/>
    <property type="evidence" value="ECO:0007669"/>
    <property type="project" value="EnsemblFungi"/>
</dbReference>
<dbReference type="AlphaFoldDB" id="B6K513"/>
<dbReference type="Gene3D" id="3.40.50.300">
    <property type="entry name" value="P-loop containing nucleotide triphosphate hydrolases"/>
    <property type="match status" value="2"/>
</dbReference>
<dbReference type="GO" id="GO:0003723">
    <property type="term" value="F:RNA binding"/>
    <property type="evidence" value="ECO:0007669"/>
    <property type="project" value="EnsemblFungi"/>
</dbReference>
<evidence type="ECO:0000256" key="15">
    <source>
        <dbReference type="HAMAP-Rule" id="MF_03176"/>
    </source>
</evidence>
<evidence type="ECO:0000313" key="19">
    <source>
        <dbReference type="JaponicusDB" id="SJAG_03780"/>
    </source>
</evidence>
<feature type="DNA-binding region" evidence="15">
    <location>
        <begin position="745"/>
        <end position="764"/>
    </location>
</feature>
<dbReference type="GO" id="GO:0010521">
    <property type="term" value="F:telomerase inhibitor activity"/>
    <property type="evidence" value="ECO:0007669"/>
    <property type="project" value="EnsemblFungi"/>
</dbReference>
<protein>
    <recommendedName>
        <fullName evidence="15">ATP-dependent DNA helicase PIF1</fullName>
        <ecNumber evidence="15">5.6.2.3</ecNumber>
    </recommendedName>
    <alternativeName>
        <fullName evidence="15">DNA 5'-3' helicase PIF1</fullName>
    </alternativeName>
    <alternativeName>
        <fullName evidence="15">DNA repair and recombination helicase PIF1</fullName>
    </alternativeName>
</protein>
<evidence type="ECO:0000256" key="11">
    <source>
        <dbReference type="ARBA" id="ARBA00023204"/>
    </source>
</evidence>